<evidence type="ECO:0000313" key="3">
    <source>
        <dbReference type="Proteomes" id="UP000580250"/>
    </source>
</evidence>
<comment type="caution">
    <text evidence="2">The sequence shown here is derived from an EMBL/GenBank/DDBJ whole genome shotgun (WGS) entry which is preliminary data.</text>
</comment>
<dbReference type="Proteomes" id="UP000580250">
    <property type="component" value="Unassembled WGS sequence"/>
</dbReference>
<name>A0A6V7V4N9_MELEN</name>
<dbReference type="AlphaFoldDB" id="A0A6V7V4N9"/>
<reference evidence="2 3" key="1">
    <citation type="submission" date="2020-08" db="EMBL/GenBank/DDBJ databases">
        <authorList>
            <person name="Koutsovoulos G."/>
            <person name="Danchin GJ E."/>
        </authorList>
    </citation>
    <scope>NUCLEOTIDE SEQUENCE [LARGE SCALE GENOMIC DNA]</scope>
</reference>
<keyword evidence="1" id="KW-1133">Transmembrane helix</keyword>
<keyword evidence="1" id="KW-0812">Transmembrane</keyword>
<evidence type="ECO:0000313" key="2">
    <source>
        <dbReference type="EMBL" id="CAD2169937.1"/>
    </source>
</evidence>
<organism evidence="2 3">
    <name type="scientific">Meloidogyne enterolobii</name>
    <name type="common">Root-knot nematode worm</name>
    <name type="synonym">Meloidogyne mayaguensis</name>
    <dbReference type="NCBI Taxonomy" id="390850"/>
    <lineage>
        <taxon>Eukaryota</taxon>
        <taxon>Metazoa</taxon>
        <taxon>Ecdysozoa</taxon>
        <taxon>Nematoda</taxon>
        <taxon>Chromadorea</taxon>
        <taxon>Rhabditida</taxon>
        <taxon>Tylenchina</taxon>
        <taxon>Tylenchomorpha</taxon>
        <taxon>Tylenchoidea</taxon>
        <taxon>Meloidogynidae</taxon>
        <taxon>Meloidogyninae</taxon>
        <taxon>Meloidogyne</taxon>
    </lineage>
</organism>
<feature type="transmembrane region" description="Helical" evidence="1">
    <location>
        <begin position="142"/>
        <end position="159"/>
    </location>
</feature>
<dbReference type="EMBL" id="CAJEWN010000160">
    <property type="protein sequence ID" value="CAD2169937.1"/>
    <property type="molecule type" value="Genomic_DNA"/>
</dbReference>
<dbReference type="OrthoDB" id="6147888at2759"/>
<protein>
    <submittedName>
        <fullName evidence="2">Uncharacterized protein</fullName>
    </submittedName>
</protein>
<accession>A0A6V7V4N9</accession>
<feature type="transmembrane region" description="Helical" evidence="1">
    <location>
        <begin position="113"/>
        <end position="136"/>
    </location>
</feature>
<gene>
    <name evidence="2" type="ORF">MENT_LOCUS21304</name>
</gene>
<evidence type="ECO:0000256" key="1">
    <source>
        <dbReference type="SAM" id="Phobius"/>
    </source>
</evidence>
<proteinExistence type="predicted"/>
<keyword evidence="1" id="KW-0472">Membrane</keyword>
<sequence length="288" mass="33475">MFRLECCILSSRLHFCKSLLYGRKKLFCVRLNYSQLAVKTSNSESDPNTSNKIIQKRPSALDLLLKASNLKEEWSEEELRLKEKAERENAWLDSSLQESKRPFKIIYNPPFKFFNVFWLIYSFILLNFSTIISYRISRFTFNFPQFGLAVFATLVNFLVKRELTRIVGVISVDKESKTIYRIGHFSKFGFRQNEFARLGDMKDLTDSNSTGVAGYAKLIWTFRPKKEFLLIPIFGCEIVDKEAAELFLGNLEHFKSLSETATPENTKISIEAENIKRLDVPKAREDKL</sequence>